<comment type="caution">
    <text evidence="2">The sequence shown here is derived from an EMBL/GenBank/DDBJ whole genome shotgun (WGS) entry which is preliminary data.</text>
</comment>
<gene>
    <name evidence="2" type="ORF">SPIL2461_LOCUS18634</name>
</gene>
<organism evidence="2 3">
    <name type="scientific">Symbiodinium pilosum</name>
    <name type="common">Dinoflagellate</name>
    <dbReference type="NCBI Taxonomy" id="2952"/>
    <lineage>
        <taxon>Eukaryota</taxon>
        <taxon>Sar</taxon>
        <taxon>Alveolata</taxon>
        <taxon>Dinophyceae</taxon>
        <taxon>Suessiales</taxon>
        <taxon>Symbiodiniaceae</taxon>
        <taxon>Symbiodinium</taxon>
    </lineage>
</organism>
<accession>A0A812WDN2</accession>
<reference evidence="2" key="1">
    <citation type="submission" date="2021-02" db="EMBL/GenBank/DDBJ databases">
        <authorList>
            <person name="Dougan E. K."/>
            <person name="Rhodes N."/>
            <person name="Thang M."/>
            <person name="Chan C."/>
        </authorList>
    </citation>
    <scope>NUCLEOTIDE SEQUENCE</scope>
</reference>
<dbReference type="Proteomes" id="UP000649617">
    <property type="component" value="Unassembled WGS sequence"/>
</dbReference>
<dbReference type="AlphaFoldDB" id="A0A812WDN2"/>
<keyword evidence="1" id="KW-0812">Transmembrane</keyword>
<keyword evidence="1" id="KW-1133">Transmembrane helix</keyword>
<proteinExistence type="predicted"/>
<dbReference type="OrthoDB" id="428734at2759"/>
<keyword evidence="3" id="KW-1185">Reference proteome</keyword>
<evidence type="ECO:0000256" key="1">
    <source>
        <dbReference type="SAM" id="Phobius"/>
    </source>
</evidence>
<evidence type="ECO:0008006" key="4">
    <source>
        <dbReference type="Google" id="ProtNLM"/>
    </source>
</evidence>
<dbReference type="EMBL" id="CAJNIZ010043957">
    <property type="protein sequence ID" value="CAE7673790.1"/>
    <property type="molecule type" value="Genomic_DNA"/>
</dbReference>
<feature type="non-terminal residue" evidence="2">
    <location>
        <position position="258"/>
    </location>
</feature>
<keyword evidence="1" id="KW-0472">Membrane</keyword>
<sequence length="258" mass="27655">YELLTKGVLGSDSVGFIVAAIKAAGFHPSQILAGHWLSGTSVRHDHVNVVAASNDQCLRASAWGGTSNNGFTSLRNADLTMHEYVLCKEWVTRWFSNGTDSDIVTDRVLAAPPPQPRSNLVAGLGSDHVPLVVDVALCTPVVKAAKEEAEIETRQNGSTMLAANISAGTVQPMLQCHDAINGDMVDMLRKLEHKLAMLEESARKPALVVELKWALFASTFTAIFAAASTLCLGLIQFIRSEQPAVYNGGSSGAQIKWQ</sequence>
<name>A0A812WDN2_SYMPI</name>
<feature type="transmembrane region" description="Helical" evidence="1">
    <location>
        <begin position="213"/>
        <end position="235"/>
    </location>
</feature>
<evidence type="ECO:0000313" key="3">
    <source>
        <dbReference type="Proteomes" id="UP000649617"/>
    </source>
</evidence>
<evidence type="ECO:0000313" key="2">
    <source>
        <dbReference type="EMBL" id="CAE7673790.1"/>
    </source>
</evidence>
<protein>
    <recommendedName>
        <fullName evidence="4">Endonuclease/exonuclease/phosphatase domain-containing protein</fullName>
    </recommendedName>
</protein>